<dbReference type="GO" id="GO:0016042">
    <property type="term" value="P:lipid catabolic process"/>
    <property type="evidence" value="ECO:0007669"/>
    <property type="project" value="InterPro"/>
</dbReference>
<dbReference type="Proteomes" id="UP000516093">
    <property type="component" value="Chromosome"/>
</dbReference>
<dbReference type="Pfam" id="PF03583">
    <property type="entry name" value="LIP"/>
    <property type="match status" value="1"/>
</dbReference>
<dbReference type="Gene3D" id="1.10.260.160">
    <property type="match status" value="1"/>
</dbReference>
<dbReference type="RefSeq" id="WP_187732627.1">
    <property type="nucleotide sequence ID" value="NZ_BMFN01000002.1"/>
</dbReference>
<reference evidence="1 2" key="1">
    <citation type="submission" date="2020-08" db="EMBL/GenBank/DDBJ databases">
        <title>Genome sequence of Hymenobacter qilianensis JCM 19763T.</title>
        <authorList>
            <person name="Hyun D.-W."/>
            <person name="Bae J.-W."/>
        </authorList>
    </citation>
    <scope>NUCLEOTIDE SEQUENCE [LARGE SCALE GENOMIC DNA]</scope>
    <source>
        <strain evidence="1 2">JCM 19763</strain>
    </source>
</reference>
<accession>A0A7H0GVQ4</accession>
<sequence length="410" mass="44878">MNSILRYLRWRLLVLLLLGCLNSCQYFYPEKENPIPRPPVSRGQDLFVSATQIVTMPKAQLQALATNAGFGAFAPQLLYDVTFYKFIYKTTYQGQLLQVSGLLGIPLNTPRPPALLSAQHGTMFRHADAPSNFPATFSGLELFASAGFVTIIPDYIGLGVSQHLVQPFYDKQSSAATVVDMLKAARYYLQRQQVPLNQHLFLVGYSQGGYVTLAAQQELETNPRHQLPLTAAAAGAGGYDLPGMLTGIATTPTYVNPAFLALFLQGYNTTYAWNRPLTDFFRAPYAAKIPALLDGTKTREEINAELTTSPATLFTPAFYAGLNAPTGEVVLRQQLVANSFFGWAPQRPTRLYHGTNDESVFFATSVSTFAQFQAAGAPNVAFFPIPGGTHQTSIGPMMANALPWLQSLDQ</sequence>
<keyword evidence="1" id="KW-0378">Hydrolase</keyword>
<dbReference type="InterPro" id="IPR005152">
    <property type="entry name" value="Lipase_secreted"/>
</dbReference>
<dbReference type="PIRSF" id="PIRSF029171">
    <property type="entry name" value="Esterase_LipA"/>
    <property type="match status" value="1"/>
</dbReference>
<dbReference type="EMBL" id="CP060784">
    <property type="protein sequence ID" value="QNP52370.1"/>
    <property type="molecule type" value="Genomic_DNA"/>
</dbReference>
<dbReference type="Gene3D" id="3.40.50.1820">
    <property type="entry name" value="alpha/beta hydrolase"/>
    <property type="match status" value="1"/>
</dbReference>
<dbReference type="GO" id="GO:0004806">
    <property type="term" value="F:triacylglycerol lipase activity"/>
    <property type="evidence" value="ECO:0007669"/>
    <property type="project" value="InterPro"/>
</dbReference>
<dbReference type="AlphaFoldDB" id="A0A7H0GVQ4"/>
<dbReference type="SUPFAM" id="SSF53474">
    <property type="entry name" value="alpha/beta-Hydrolases"/>
    <property type="match status" value="1"/>
</dbReference>
<name>A0A7H0GVQ4_9BACT</name>
<protein>
    <submittedName>
        <fullName evidence="1">Alpha/beta fold hydrolase</fullName>
    </submittedName>
</protein>
<evidence type="ECO:0000313" key="2">
    <source>
        <dbReference type="Proteomes" id="UP000516093"/>
    </source>
</evidence>
<dbReference type="KEGG" id="hqi:H9L05_00760"/>
<dbReference type="InterPro" id="IPR029058">
    <property type="entry name" value="AB_hydrolase_fold"/>
</dbReference>
<dbReference type="PANTHER" id="PTHR34853:SF1">
    <property type="entry name" value="LIPASE 5"/>
    <property type="match status" value="1"/>
</dbReference>
<organism evidence="1 2">
    <name type="scientific">Hymenobacter qilianensis</name>
    <dbReference type="NCBI Taxonomy" id="1385715"/>
    <lineage>
        <taxon>Bacteria</taxon>
        <taxon>Pseudomonadati</taxon>
        <taxon>Bacteroidota</taxon>
        <taxon>Cytophagia</taxon>
        <taxon>Cytophagales</taxon>
        <taxon>Hymenobacteraceae</taxon>
        <taxon>Hymenobacter</taxon>
    </lineage>
</organism>
<proteinExistence type="predicted"/>
<evidence type="ECO:0000313" key="1">
    <source>
        <dbReference type="EMBL" id="QNP52370.1"/>
    </source>
</evidence>
<dbReference type="PANTHER" id="PTHR34853">
    <property type="match status" value="1"/>
</dbReference>
<gene>
    <name evidence="1" type="ORF">H9L05_00760</name>
</gene>
<keyword evidence="2" id="KW-1185">Reference proteome</keyword>